<organism evidence="1 2">
    <name type="scientific">Aspergillus parasiticus</name>
    <dbReference type="NCBI Taxonomy" id="5067"/>
    <lineage>
        <taxon>Eukaryota</taxon>
        <taxon>Fungi</taxon>
        <taxon>Dikarya</taxon>
        <taxon>Ascomycota</taxon>
        <taxon>Pezizomycotina</taxon>
        <taxon>Eurotiomycetes</taxon>
        <taxon>Eurotiomycetidae</taxon>
        <taxon>Eurotiales</taxon>
        <taxon>Aspergillaceae</taxon>
        <taxon>Aspergillus</taxon>
        <taxon>Aspergillus subgen. Circumdati</taxon>
    </lineage>
</organism>
<reference evidence="1 2" key="1">
    <citation type="submission" date="2019-04" db="EMBL/GenBank/DDBJ databases">
        <title>Fungal friends and foes A comparative genomics study of 23 Aspergillus species from section Flavi.</title>
        <authorList>
            <consortium name="DOE Joint Genome Institute"/>
            <person name="Kjaerbolling I."/>
            <person name="Vesth T.C."/>
            <person name="Frisvad J.C."/>
            <person name="Nybo J.L."/>
            <person name="Theobald S."/>
            <person name="Kildgaard S."/>
            <person name="Petersen T.I."/>
            <person name="Kuo A."/>
            <person name="Sato A."/>
            <person name="Lyhne E.K."/>
            <person name="Kogle M.E."/>
            <person name="Wiebenga A."/>
            <person name="Kun R.S."/>
            <person name="Lubbers R.J."/>
            <person name="Makela M.R."/>
            <person name="Barry K."/>
            <person name="Chovatia M."/>
            <person name="Clum A."/>
            <person name="Daum C."/>
            <person name="Haridas S."/>
            <person name="He G."/>
            <person name="LaButti K."/>
            <person name="Lipzen A."/>
            <person name="Mondo S."/>
            <person name="Pangilinan J."/>
            <person name="Riley R."/>
            <person name="Salamov A."/>
            <person name="Simmons B.A."/>
            <person name="Magnuson J.K."/>
            <person name="Henrissat B."/>
            <person name="Mortensen U.H."/>
            <person name="Larsen T.O."/>
            <person name="De vries R.P."/>
            <person name="Grigoriev I.V."/>
            <person name="Machida M."/>
            <person name="Baker S.E."/>
            <person name="Andersen M.R."/>
        </authorList>
    </citation>
    <scope>NUCLEOTIDE SEQUENCE [LARGE SCALE GENOMIC DNA]</scope>
    <source>
        <strain evidence="1 2">CBS 117618</strain>
    </source>
</reference>
<evidence type="ECO:0000313" key="1">
    <source>
        <dbReference type="EMBL" id="KAB8205838.1"/>
    </source>
</evidence>
<sequence length="158" mass="17860">MCYFSFSIHFCTPCGRLPCSFLRFFIFRLRYPPHGSFILEKEKIPRTINLIMWIRLIEPPCTPSTSASVQGFRYRTKGGQKAFPPSIIHFSDNCMSILAYASACRSLGIAISWGSDSNLSCGPQDLVLKGEFQPLCTKVPIWLQKRGLLAILYVIQST</sequence>
<name>A0A5N6DL33_ASPPA</name>
<dbReference type="Proteomes" id="UP000326532">
    <property type="component" value="Unassembled WGS sequence"/>
</dbReference>
<accession>A0A5N6DL33</accession>
<proteinExistence type="predicted"/>
<dbReference type="AlphaFoldDB" id="A0A5N6DL33"/>
<evidence type="ECO:0000313" key="2">
    <source>
        <dbReference type="Proteomes" id="UP000326532"/>
    </source>
</evidence>
<protein>
    <submittedName>
        <fullName evidence="1">Uncharacterized protein</fullName>
    </submittedName>
</protein>
<dbReference type="EMBL" id="ML734967">
    <property type="protein sequence ID" value="KAB8205838.1"/>
    <property type="molecule type" value="Genomic_DNA"/>
</dbReference>
<dbReference type="VEuPathDB" id="FungiDB:BDV34DRAFT_194809"/>
<keyword evidence="2" id="KW-1185">Reference proteome</keyword>
<gene>
    <name evidence="1" type="ORF">BDV34DRAFT_194809</name>
</gene>